<feature type="transmembrane region" description="Helical" evidence="1">
    <location>
        <begin position="62"/>
        <end position="90"/>
    </location>
</feature>
<evidence type="ECO:0000313" key="7">
    <source>
        <dbReference type="Proteomes" id="UP000576087"/>
    </source>
</evidence>
<keyword evidence="1" id="KW-0812">Transmembrane</keyword>
<gene>
    <name evidence="3" type="ORF">GGE31_005366</name>
    <name evidence="2" type="ORF">GGE33_005350</name>
    <name evidence="4" type="ORF">GGE35_005350</name>
</gene>
<keyword evidence="6" id="KW-1185">Reference proteome</keyword>
<feature type="transmembrane region" description="Helical" evidence="1">
    <location>
        <begin position="25"/>
        <end position="50"/>
    </location>
</feature>
<keyword evidence="1" id="KW-0472">Membrane</keyword>
<evidence type="ECO:0000313" key="2">
    <source>
        <dbReference type="EMBL" id="MBB4351568.1"/>
    </source>
</evidence>
<feature type="transmembrane region" description="Helical" evidence="1">
    <location>
        <begin position="110"/>
        <end position="133"/>
    </location>
</feature>
<comment type="caution">
    <text evidence="3">The sequence shown here is derived from an EMBL/GenBank/DDBJ whole genome shotgun (WGS) entry which is preliminary data.</text>
</comment>
<organism evidence="3 6">
    <name type="scientific">Aliirhizobium cellulosilyticum</name>
    <dbReference type="NCBI Taxonomy" id="393664"/>
    <lineage>
        <taxon>Bacteria</taxon>
        <taxon>Pseudomonadati</taxon>
        <taxon>Pseudomonadota</taxon>
        <taxon>Alphaproteobacteria</taxon>
        <taxon>Hyphomicrobiales</taxon>
        <taxon>Rhizobiaceae</taxon>
        <taxon>Aliirhizobium</taxon>
    </lineage>
</organism>
<evidence type="ECO:0000313" key="5">
    <source>
        <dbReference type="Proteomes" id="UP000520770"/>
    </source>
</evidence>
<dbReference type="Proteomes" id="UP000576087">
    <property type="component" value="Unassembled WGS sequence"/>
</dbReference>
<evidence type="ECO:0000313" key="4">
    <source>
        <dbReference type="EMBL" id="MBB4449494.1"/>
    </source>
</evidence>
<sequence length="143" mass="15284">MIVFSTSSTRLSAAVKATARALDDAYGWLVLWLPLVPVILIGGAVIVAGFDATSSSFGLRFLAGMVVTGNCFVVTFGGFFSTLFFAGLTWKLSSASTTARELPFEPQRHIGALFWVTGLALTAVWAVPFALIVNQMAMFIRGI</sequence>
<protein>
    <submittedName>
        <fullName evidence="3">Uncharacterized protein</fullName>
    </submittedName>
</protein>
<dbReference type="EMBL" id="JACIGY010000015">
    <property type="protein sequence ID" value="MBB4414820.1"/>
    <property type="molecule type" value="Genomic_DNA"/>
</dbReference>
<keyword evidence="1" id="KW-1133">Transmembrane helix</keyword>
<evidence type="ECO:0000313" key="6">
    <source>
        <dbReference type="Proteomes" id="UP000524535"/>
    </source>
</evidence>
<name>A0A7W6XDF7_9HYPH</name>
<dbReference type="EMBL" id="JACIHM010000016">
    <property type="protein sequence ID" value="MBB4449494.1"/>
    <property type="molecule type" value="Genomic_DNA"/>
</dbReference>
<dbReference type="EMBL" id="JACIGW010000013">
    <property type="protein sequence ID" value="MBB4351568.1"/>
    <property type="molecule type" value="Genomic_DNA"/>
</dbReference>
<evidence type="ECO:0000256" key="1">
    <source>
        <dbReference type="SAM" id="Phobius"/>
    </source>
</evidence>
<accession>A0A7W6XDF7</accession>
<reference evidence="5 6" key="1">
    <citation type="submission" date="2020-08" db="EMBL/GenBank/DDBJ databases">
        <title>Genomic Encyclopedia of Type Strains, Phase IV (KMG-V): Genome sequencing to study the core and pangenomes of soil and plant-associated prokaryotes.</title>
        <authorList>
            <person name="Whitman W."/>
        </authorList>
    </citation>
    <scope>NUCLEOTIDE SEQUENCE [LARGE SCALE GENOMIC DNA]</scope>
    <source>
        <strain evidence="3 6">SEMIA 444</strain>
        <strain evidence="2 5">SEMIA 448</strain>
        <strain evidence="4 7">SEMIA 452</strain>
    </source>
</reference>
<dbReference type="AlphaFoldDB" id="A0A7W6XDF7"/>
<dbReference type="Proteomes" id="UP000524535">
    <property type="component" value="Unassembled WGS sequence"/>
</dbReference>
<evidence type="ECO:0000313" key="3">
    <source>
        <dbReference type="EMBL" id="MBB4414820.1"/>
    </source>
</evidence>
<dbReference type="Proteomes" id="UP000520770">
    <property type="component" value="Unassembled WGS sequence"/>
</dbReference>
<dbReference type="RefSeq" id="WP_183830020.1">
    <property type="nucleotide sequence ID" value="NZ_JACIGW010000013.1"/>
</dbReference>
<proteinExistence type="predicted"/>